<protein>
    <submittedName>
        <fullName evidence="1">Extracellular solute-binding protein</fullName>
    </submittedName>
</protein>
<dbReference type="InterPro" id="IPR050490">
    <property type="entry name" value="Bact_solute-bd_prot1"/>
</dbReference>
<evidence type="ECO:0000313" key="1">
    <source>
        <dbReference type="EMBL" id="NGN62750.1"/>
    </source>
</evidence>
<accession>A0A6G4TT84</accession>
<dbReference type="PANTHER" id="PTHR43649:SF12">
    <property type="entry name" value="DIACETYLCHITOBIOSE BINDING PROTEIN DASA"/>
    <property type="match status" value="1"/>
</dbReference>
<comment type="caution">
    <text evidence="1">The sequence shown here is derived from an EMBL/GenBank/DDBJ whole genome shotgun (WGS) entry which is preliminary data.</text>
</comment>
<dbReference type="Gene3D" id="3.40.190.10">
    <property type="entry name" value="Periplasmic binding protein-like II"/>
    <property type="match status" value="1"/>
</dbReference>
<proteinExistence type="predicted"/>
<dbReference type="RefSeq" id="WP_165230700.1">
    <property type="nucleotide sequence ID" value="NZ_JAAKZV010000004.1"/>
</dbReference>
<organism evidence="1 2">
    <name type="scientific">Streptomyces coryli</name>
    <dbReference type="NCBI Taxonomy" id="1128680"/>
    <lineage>
        <taxon>Bacteria</taxon>
        <taxon>Bacillati</taxon>
        <taxon>Actinomycetota</taxon>
        <taxon>Actinomycetes</taxon>
        <taxon>Kitasatosporales</taxon>
        <taxon>Streptomycetaceae</taxon>
        <taxon>Streptomyces</taxon>
    </lineage>
</organism>
<keyword evidence="2" id="KW-1185">Reference proteome</keyword>
<evidence type="ECO:0000313" key="2">
    <source>
        <dbReference type="Proteomes" id="UP000481583"/>
    </source>
</evidence>
<gene>
    <name evidence="1" type="ORF">G5C51_02385</name>
</gene>
<dbReference type="AlphaFoldDB" id="A0A6G4TT84"/>
<dbReference type="SUPFAM" id="SSF53850">
    <property type="entry name" value="Periplasmic binding protein-like II"/>
    <property type="match status" value="1"/>
</dbReference>
<dbReference type="EMBL" id="JAAKZV010000004">
    <property type="protein sequence ID" value="NGN62750.1"/>
    <property type="molecule type" value="Genomic_DNA"/>
</dbReference>
<dbReference type="InterPro" id="IPR006059">
    <property type="entry name" value="SBP"/>
</dbReference>
<dbReference type="Pfam" id="PF01547">
    <property type="entry name" value="SBP_bac_1"/>
    <property type="match status" value="1"/>
</dbReference>
<dbReference type="PANTHER" id="PTHR43649">
    <property type="entry name" value="ARABINOSE-BINDING PROTEIN-RELATED"/>
    <property type="match status" value="1"/>
</dbReference>
<dbReference type="PROSITE" id="PS51257">
    <property type="entry name" value="PROKAR_LIPOPROTEIN"/>
    <property type="match status" value="1"/>
</dbReference>
<sequence length="490" mass="53746">MTGPTRREFFAATGAIGAAAMLAACNTAPGGKATQSKNGPLTWWDHTPNLQAANKRNFKAFQKKTGRAVEYTQHQTAKMGQALQLAKQSNQRPDVHSLAGLGKTPTSKLIADGWFRPWDIGEEALARLPKGALVDGVHVFGGKPYTVPFFNDRQYWTATWYNKDMLEKAGAEPPTTYDSFRTAARKIQKSEGGDTYGWIFNLNQPDRLVEHMGYLAQGAGFPGSHGSGSQGGTLFRTGEITYHHDAYVDALEFLLSLKKDGLLFPGSSTLDDNTGRVKWAAGAAGFFIDGPWCPGTLSGDAPQFLEKLDVAPLLVPETGMPVQVHRPVQGGMYWLNKQTQKADDANVLLAGLTTQQYYVDIANGMAQPPLDISAIDKADVHPAWKKLVGWFQEQAFYAPMPMRKNPEIDKVWAQDGGIDPDLGQVIQGLFSGDLSNPRKELKSLSDRASKNREKCLAKAKKKGAKVELDDFAFPDWEPGKDYTADMYKKA</sequence>
<reference evidence="1 2" key="1">
    <citation type="submission" date="2020-02" db="EMBL/GenBank/DDBJ databases">
        <title>Whole-genome analyses of novel actinobacteria.</title>
        <authorList>
            <person name="Sahin N."/>
        </authorList>
    </citation>
    <scope>NUCLEOTIDE SEQUENCE [LARGE SCALE GENOMIC DNA]</scope>
    <source>
        <strain evidence="1 2">A7024</strain>
    </source>
</reference>
<dbReference type="Proteomes" id="UP000481583">
    <property type="component" value="Unassembled WGS sequence"/>
</dbReference>
<dbReference type="PROSITE" id="PS51318">
    <property type="entry name" value="TAT"/>
    <property type="match status" value="1"/>
</dbReference>
<dbReference type="InterPro" id="IPR006311">
    <property type="entry name" value="TAT_signal"/>
</dbReference>
<name>A0A6G4TT84_9ACTN</name>